<dbReference type="AlphaFoldDB" id="A0A4P6M0E4"/>
<dbReference type="GO" id="GO:0009982">
    <property type="term" value="F:pseudouridine synthase activity"/>
    <property type="evidence" value="ECO:0007669"/>
    <property type="project" value="InterPro"/>
</dbReference>
<evidence type="ECO:0000259" key="5">
    <source>
        <dbReference type="Pfam" id="PF00849"/>
    </source>
</evidence>
<dbReference type="Pfam" id="PF00849">
    <property type="entry name" value="PseudoU_synth_2"/>
    <property type="match status" value="1"/>
</dbReference>
<dbReference type="GO" id="GO:0000455">
    <property type="term" value="P:enzyme-directed rRNA pseudouridine synthesis"/>
    <property type="evidence" value="ECO:0007669"/>
    <property type="project" value="TreeGrafter"/>
</dbReference>
<dbReference type="InterPro" id="IPR050188">
    <property type="entry name" value="RluA_PseudoU_synthase"/>
</dbReference>
<evidence type="ECO:0000256" key="1">
    <source>
        <dbReference type="ARBA" id="ARBA00000073"/>
    </source>
</evidence>
<comment type="function">
    <text evidence="4">Responsible for synthesis of pseudouridine from uracil.</text>
</comment>
<dbReference type="CDD" id="cd02869">
    <property type="entry name" value="PseudoU_synth_RluA_like"/>
    <property type="match status" value="1"/>
</dbReference>
<dbReference type="GO" id="GO:0140098">
    <property type="term" value="F:catalytic activity, acting on RNA"/>
    <property type="evidence" value="ECO:0007669"/>
    <property type="project" value="UniProtKB-ARBA"/>
</dbReference>
<dbReference type="Proteomes" id="UP000289794">
    <property type="component" value="Chromosome"/>
</dbReference>
<reference evidence="6 7" key="1">
    <citation type="submission" date="2019-01" db="EMBL/GenBank/DDBJ databases">
        <title>PMF-metabolizing Aryl O-demethylase.</title>
        <authorList>
            <person name="Kim M."/>
        </authorList>
    </citation>
    <scope>NUCLEOTIDE SEQUENCE [LARGE SCALE GENOMIC DNA]</scope>
    <source>
        <strain evidence="6 7">PMF1</strain>
    </source>
</reference>
<protein>
    <recommendedName>
        <fullName evidence="4">Pseudouridine synthase</fullName>
        <ecNumber evidence="4">5.4.99.-</ecNumber>
    </recommendedName>
</protein>
<dbReference type="GO" id="GO:0003723">
    <property type="term" value="F:RNA binding"/>
    <property type="evidence" value="ECO:0007669"/>
    <property type="project" value="InterPro"/>
</dbReference>
<proteinExistence type="inferred from homology"/>
<dbReference type="SUPFAM" id="SSF55120">
    <property type="entry name" value="Pseudouridine synthase"/>
    <property type="match status" value="1"/>
</dbReference>
<gene>
    <name evidence="6" type="primary">rluD_2</name>
    <name evidence="6" type="ORF">PMF13cell1_03489</name>
</gene>
<feature type="active site" evidence="3">
    <location>
        <position position="135"/>
    </location>
</feature>
<dbReference type="InterPro" id="IPR006225">
    <property type="entry name" value="PsdUridine_synth_RluC/D"/>
</dbReference>
<organism evidence="6 7">
    <name type="scientific">Blautia producta</name>
    <dbReference type="NCBI Taxonomy" id="33035"/>
    <lineage>
        <taxon>Bacteria</taxon>
        <taxon>Bacillati</taxon>
        <taxon>Bacillota</taxon>
        <taxon>Clostridia</taxon>
        <taxon>Lachnospirales</taxon>
        <taxon>Lachnospiraceae</taxon>
        <taxon>Blautia</taxon>
    </lineage>
</organism>
<dbReference type="InterPro" id="IPR006145">
    <property type="entry name" value="PsdUridine_synth_RsuA/RluA"/>
</dbReference>
<dbReference type="PANTHER" id="PTHR21600:SF87">
    <property type="entry name" value="RNA PSEUDOURIDYLATE SYNTHASE DOMAIN-CONTAINING PROTEIN 1"/>
    <property type="match status" value="1"/>
</dbReference>
<feature type="domain" description="Pseudouridine synthase RsuA/RluA-like" evidence="5">
    <location>
        <begin position="88"/>
        <end position="238"/>
    </location>
</feature>
<comment type="similarity">
    <text evidence="2 4">Belongs to the pseudouridine synthase RluA family.</text>
</comment>
<evidence type="ECO:0000313" key="7">
    <source>
        <dbReference type="Proteomes" id="UP000289794"/>
    </source>
</evidence>
<dbReference type="PANTHER" id="PTHR21600">
    <property type="entry name" value="MITOCHONDRIAL RNA PSEUDOURIDINE SYNTHASE"/>
    <property type="match status" value="1"/>
</dbReference>
<comment type="catalytic activity">
    <reaction evidence="1 4">
        <text>a uridine in RNA = a pseudouridine in RNA</text>
        <dbReference type="Rhea" id="RHEA:48348"/>
        <dbReference type="Rhea" id="RHEA-COMP:12068"/>
        <dbReference type="Rhea" id="RHEA-COMP:12069"/>
        <dbReference type="ChEBI" id="CHEBI:65314"/>
        <dbReference type="ChEBI" id="CHEBI:65315"/>
    </reaction>
</comment>
<evidence type="ECO:0000256" key="3">
    <source>
        <dbReference type="PIRSR" id="PIRSR606225-1"/>
    </source>
</evidence>
<dbReference type="RefSeq" id="WP_130181529.1">
    <property type="nucleotide sequence ID" value="NZ_CP035945.1"/>
</dbReference>
<dbReference type="Gene3D" id="3.30.2350.10">
    <property type="entry name" value="Pseudouridine synthase"/>
    <property type="match status" value="1"/>
</dbReference>
<dbReference type="EMBL" id="CP035945">
    <property type="protein sequence ID" value="QBE97926.1"/>
    <property type="molecule type" value="Genomic_DNA"/>
</dbReference>
<evidence type="ECO:0000256" key="2">
    <source>
        <dbReference type="ARBA" id="ARBA00010876"/>
    </source>
</evidence>
<dbReference type="InterPro" id="IPR020103">
    <property type="entry name" value="PsdUridine_synth_cat_dom_sf"/>
</dbReference>
<sequence length="300" mass="33752">MEKIWSKTAGRDCTLSDFLLHDMGLTKRQIKQAKFRENGICVGGVKARITYALKAGERVDVKLEEQHTASPQLVPTQGKLDILYEDEDLLCVNKPSGLVVHPSHGHYTDSLSNMLAYYFQKRGEHVRIRSIGRLDKDTSGIVVFARNQAAAGRLAEQKQQEKFRKEYLAVVEGCPEKDEGVIRGKIDKMQGELMKMCVSPQGKTAVTRYQVLKRMENSSLVKLSLSSGRTHQIRVHMAWIGHPLLGDSLYGGSMEKIRRAALHAFCVTLFQPFTGEKIRVQAPLPGDMQKCLEAERSEIR</sequence>
<dbReference type="NCBIfam" id="TIGR00005">
    <property type="entry name" value="rluA_subfam"/>
    <property type="match status" value="1"/>
</dbReference>
<accession>A0A4P6M0E4</accession>
<dbReference type="EC" id="5.4.99.-" evidence="4"/>
<dbReference type="KEGG" id="bpro:PMF13cell1_03489"/>
<evidence type="ECO:0000313" key="6">
    <source>
        <dbReference type="EMBL" id="QBE97926.1"/>
    </source>
</evidence>
<evidence type="ECO:0000256" key="4">
    <source>
        <dbReference type="RuleBase" id="RU362028"/>
    </source>
</evidence>
<keyword evidence="4 6" id="KW-0413">Isomerase</keyword>
<name>A0A4P6M0E4_9FIRM</name>